<dbReference type="RefSeq" id="WP_310771973.1">
    <property type="nucleotide sequence ID" value="NZ_JBHRWR010000002.1"/>
</dbReference>
<dbReference type="InterPro" id="IPR015943">
    <property type="entry name" value="WD40/YVTN_repeat-like_dom_sf"/>
</dbReference>
<feature type="chain" id="PRO_5046712791" evidence="1">
    <location>
        <begin position="27"/>
        <end position="416"/>
    </location>
</feature>
<keyword evidence="3" id="KW-1185">Reference proteome</keyword>
<name>A0ABV7S8X7_9ACTN</name>
<dbReference type="EMBL" id="JBHRWR010000002">
    <property type="protein sequence ID" value="MFC3572224.1"/>
    <property type="molecule type" value="Genomic_DNA"/>
</dbReference>
<dbReference type="SUPFAM" id="SSF50974">
    <property type="entry name" value="Nitrous oxide reductase, N-terminal domain"/>
    <property type="match status" value="1"/>
</dbReference>
<dbReference type="Gene3D" id="2.130.10.10">
    <property type="entry name" value="YVTN repeat-like/Quinoprotein amine dehydrogenase"/>
    <property type="match status" value="2"/>
</dbReference>
<keyword evidence="1" id="KW-0732">Signal</keyword>
<comment type="caution">
    <text evidence="2">The sequence shown here is derived from an EMBL/GenBank/DDBJ whole genome shotgun (WGS) entry which is preliminary data.</text>
</comment>
<reference evidence="3" key="1">
    <citation type="journal article" date="2019" name="Int. J. Syst. Evol. Microbiol.">
        <title>The Global Catalogue of Microorganisms (GCM) 10K type strain sequencing project: providing services to taxonomists for standard genome sequencing and annotation.</title>
        <authorList>
            <consortium name="The Broad Institute Genomics Platform"/>
            <consortium name="The Broad Institute Genome Sequencing Center for Infectious Disease"/>
            <person name="Wu L."/>
            <person name="Ma J."/>
        </authorList>
    </citation>
    <scope>NUCLEOTIDE SEQUENCE [LARGE SCALE GENOMIC DNA]</scope>
    <source>
        <strain evidence="3">CGMCC 4.7035</strain>
    </source>
</reference>
<dbReference type="PANTHER" id="PTHR47197">
    <property type="entry name" value="PROTEIN NIRF"/>
    <property type="match status" value="1"/>
</dbReference>
<evidence type="ECO:0000256" key="1">
    <source>
        <dbReference type="SAM" id="SignalP"/>
    </source>
</evidence>
<dbReference type="InterPro" id="IPR011045">
    <property type="entry name" value="N2O_reductase_N"/>
</dbReference>
<evidence type="ECO:0000313" key="3">
    <source>
        <dbReference type="Proteomes" id="UP001595701"/>
    </source>
</evidence>
<feature type="signal peptide" evidence="1">
    <location>
        <begin position="1"/>
        <end position="26"/>
    </location>
</feature>
<organism evidence="2 3">
    <name type="scientific">Streptomyces yaanensis</name>
    <dbReference type="NCBI Taxonomy" id="1142239"/>
    <lineage>
        <taxon>Bacteria</taxon>
        <taxon>Bacillati</taxon>
        <taxon>Actinomycetota</taxon>
        <taxon>Actinomycetes</taxon>
        <taxon>Kitasatosporales</taxon>
        <taxon>Streptomycetaceae</taxon>
        <taxon>Streptomyces</taxon>
    </lineage>
</organism>
<sequence>MAVLRPRHLFSLAAALALTAGGTATAASAQDASAALREVMFVGNNWEGTADVIKSTGDFAKIGRVNVIPDKAQRMAEINADPIKWIYFMAIRNSVGEGHDQFVDDMYSTPDGKSMVVSRPSFADVVSIDLATGKINWRFAVSGYRADHMAVSPDGTKVAVSASTANKVHVLDINAGKKLGEFATGDKPHENIFTKDGKYIWNMAIGDVNTSLDDPSADWTKGDRHITIADATTFKQVKVIDMRNRLDAIGLKDFSDAVRPAVFSPDESKLYFQVSFFNGFLEYDVAADKITRVKTLPKNPATSEDRTTWVNDSRHHGLSMNPSGTKLCVAGTMDDYATVVDRATLQEGPLVTASKPYWATVSGDGQDCVISESGADQVTAIDFATGRKVVSVPVGDHPQRVRLAHVPADWTGPSAS</sequence>
<dbReference type="Proteomes" id="UP001595701">
    <property type="component" value="Unassembled WGS sequence"/>
</dbReference>
<dbReference type="PANTHER" id="PTHR47197:SF3">
    <property type="entry name" value="DIHYDRO-HEME D1 DEHYDROGENASE"/>
    <property type="match status" value="1"/>
</dbReference>
<dbReference type="InterPro" id="IPR051200">
    <property type="entry name" value="Host-pathogen_enzymatic-act"/>
</dbReference>
<proteinExistence type="predicted"/>
<gene>
    <name evidence="2" type="ORF">ACFOZ0_02760</name>
</gene>
<accession>A0ABV7S8X7</accession>
<protein>
    <submittedName>
        <fullName evidence="2">YncE family protein</fullName>
    </submittedName>
</protein>
<evidence type="ECO:0000313" key="2">
    <source>
        <dbReference type="EMBL" id="MFC3572224.1"/>
    </source>
</evidence>